<dbReference type="Proteomes" id="UP000324065">
    <property type="component" value="Unassembled WGS sequence"/>
</dbReference>
<dbReference type="GO" id="GO:0042884">
    <property type="term" value="P:microcin transport"/>
    <property type="evidence" value="ECO:0007669"/>
    <property type="project" value="TreeGrafter"/>
</dbReference>
<dbReference type="InterPro" id="IPR030678">
    <property type="entry name" value="Peptide/Ni-bd"/>
</dbReference>
<evidence type="ECO:0000313" key="7">
    <source>
        <dbReference type="Proteomes" id="UP000324065"/>
    </source>
</evidence>
<evidence type="ECO:0000256" key="2">
    <source>
        <dbReference type="ARBA" id="ARBA00005695"/>
    </source>
</evidence>
<dbReference type="GO" id="GO:0043190">
    <property type="term" value="C:ATP-binding cassette (ABC) transporter complex"/>
    <property type="evidence" value="ECO:0007669"/>
    <property type="project" value="InterPro"/>
</dbReference>
<dbReference type="CDD" id="cd08497">
    <property type="entry name" value="MbnE-like"/>
    <property type="match status" value="1"/>
</dbReference>
<name>A0A5M6IEM5_9PROT</name>
<protein>
    <submittedName>
        <fullName evidence="6">ABC transporter substrate-binding protein</fullName>
    </submittedName>
</protein>
<dbReference type="InterPro" id="IPR000914">
    <property type="entry name" value="SBP_5_dom"/>
</dbReference>
<evidence type="ECO:0000256" key="1">
    <source>
        <dbReference type="ARBA" id="ARBA00004418"/>
    </source>
</evidence>
<dbReference type="Gene3D" id="3.10.105.10">
    <property type="entry name" value="Dipeptide-binding Protein, Domain 3"/>
    <property type="match status" value="1"/>
</dbReference>
<dbReference type="AlphaFoldDB" id="A0A5M6IEM5"/>
<dbReference type="EMBL" id="VWPJ01000006">
    <property type="protein sequence ID" value="KAA5605998.1"/>
    <property type="molecule type" value="Genomic_DNA"/>
</dbReference>
<accession>A0A5M6IEM5</accession>
<comment type="subcellular location">
    <subcellularLocation>
        <location evidence="1">Periplasm</location>
    </subcellularLocation>
</comment>
<dbReference type="Gene3D" id="3.40.190.10">
    <property type="entry name" value="Periplasmic binding protein-like II"/>
    <property type="match status" value="1"/>
</dbReference>
<dbReference type="GO" id="GO:1904680">
    <property type="term" value="F:peptide transmembrane transporter activity"/>
    <property type="evidence" value="ECO:0007669"/>
    <property type="project" value="TreeGrafter"/>
</dbReference>
<dbReference type="OrthoDB" id="9803988at2"/>
<feature type="domain" description="Solute-binding protein family 5" evidence="5">
    <location>
        <begin position="107"/>
        <end position="511"/>
    </location>
</feature>
<gene>
    <name evidence="6" type="ORF">F1188_08235</name>
</gene>
<dbReference type="PANTHER" id="PTHR30290:SF64">
    <property type="entry name" value="ABC TRANSPORTER PERIPLASMIC BINDING PROTEIN"/>
    <property type="match status" value="1"/>
</dbReference>
<evidence type="ECO:0000259" key="5">
    <source>
        <dbReference type="Pfam" id="PF00496"/>
    </source>
</evidence>
<dbReference type="PIRSF" id="PIRSF002741">
    <property type="entry name" value="MppA"/>
    <property type="match status" value="1"/>
</dbReference>
<comment type="caution">
    <text evidence="6">The sequence shown here is derived from an EMBL/GenBank/DDBJ whole genome shotgun (WGS) entry which is preliminary data.</text>
</comment>
<sequence length="614" mass="69425">MRRRGLFARLSALPLILLLGLSAPHALAAPSHAIAMHGAPKYGPEFTHFDYVNPEAPKGGTLKLAWVGSYDSLNPFIIKGRPAIGLGLVYDTLMVASSDEPFSHYGLVAESVETPNDRSWAIFRLNPKARFHDGHPITAEDVLFSFDILRTEGAPLYRFYYADVSEAVALDDHTVKFTFSTNRNRELPLVLGQLPVLPKHAWEDRTFSDTTLEPPVGSGPYRVAAFEPGRYIRYERVKDYWGADLPVMVGMYNFDAIQYDYYRDFTVAVEALKAGEYDFRSENIAKNWATAYEGENKNKGLLIQHAFKHSRVAPTQGYVMNMRRPPFNDPAVREALAYAFDFAWANQNLFYDAYARTRSNFDNSELAATGVPEGDELALLEPYRDQLPPRLFTEEYNPPSVPAPGEIRQNLRTALTILNKAGWEMKDGVMTQTERGDTLRFQILLDNPSLERVTLPYVQNLKRLGADVDVRVVDTAQYTNRINSFDFDMIAEIWAQSDSPGNEQREFWSRDTANVEGSRNLTGVSSPVVDALIDDIVRADSREDLVTAVHALDRVLQWTFYLVPMYHSEADRFVYWNRFGMPEITPDSGASVMTWWIDPEKDAALRAAGVLTDR</sequence>
<dbReference type="SUPFAM" id="SSF53850">
    <property type="entry name" value="Periplasmic binding protein-like II"/>
    <property type="match status" value="1"/>
</dbReference>
<dbReference type="Pfam" id="PF00496">
    <property type="entry name" value="SBP_bac_5"/>
    <property type="match status" value="1"/>
</dbReference>
<feature type="chain" id="PRO_5024326700" evidence="4">
    <location>
        <begin position="29"/>
        <end position="614"/>
    </location>
</feature>
<proteinExistence type="inferred from homology"/>
<feature type="signal peptide" evidence="4">
    <location>
        <begin position="1"/>
        <end position="28"/>
    </location>
</feature>
<dbReference type="GO" id="GO:0030288">
    <property type="term" value="C:outer membrane-bounded periplasmic space"/>
    <property type="evidence" value="ECO:0007669"/>
    <property type="project" value="TreeGrafter"/>
</dbReference>
<evidence type="ECO:0000256" key="3">
    <source>
        <dbReference type="ARBA" id="ARBA00022729"/>
    </source>
</evidence>
<evidence type="ECO:0000313" key="6">
    <source>
        <dbReference type="EMBL" id="KAA5605998.1"/>
    </source>
</evidence>
<reference evidence="6 7" key="1">
    <citation type="submission" date="2019-09" db="EMBL/GenBank/DDBJ databases">
        <title>Genome sequence of Roseospira marina, one of the more divergent members of the non-sulfur purple photosynthetic bacterial family, the Rhodospirillaceae.</title>
        <authorList>
            <person name="Meyer T."/>
            <person name="Kyndt J."/>
        </authorList>
    </citation>
    <scope>NUCLEOTIDE SEQUENCE [LARGE SCALE GENOMIC DNA]</scope>
    <source>
        <strain evidence="6 7">DSM 15113</strain>
    </source>
</reference>
<keyword evidence="7" id="KW-1185">Reference proteome</keyword>
<dbReference type="InterPro" id="IPR039424">
    <property type="entry name" value="SBP_5"/>
</dbReference>
<organism evidence="6 7">
    <name type="scientific">Roseospira marina</name>
    <dbReference type="NCBI Taxonomy" id="140057"/>
    <lineage>
        <taxon>Bacteria</taxon>
        <taxon>Pseudomonadati</taxon>
        <taxon>Pseudomonadota</taxon>
        <taxon>Alphaproteobacteria</taxon>
        <taxon>Rhodospirillales</taxon>
        <taxon>Rhodospirillaceae</taxon>
        <taxon>Roseospira</taxon>
    </lineage>
</organism>
<dbReference type="PANTHER" id="PTHR30290">
    <property type="entry name" value="PERIPLASMIC BINDING COMPONENT OF ABC TRANSPORTER"/>
    <property type="match status" value="1"/>
</dbReference>
<evidence type="ECO:0000256" key="4">
    <source>
        <dbReference type="SAM" id="SignalP"/>
    </source>
</evidence>
<dbReference type="GO" id="GO:0015833">
    <property type="term" value="P:peptide transport"/>
    <property type="evidence" value="ECO:0007669"/>
    <property type="project" value="TreeGrafter"/>
</dbReference>
<comment type="similarity">
    <text evidence="2">Belongs to the bacterial solute-binding protein 5 family.</text>
</comment>
<keyword evidence="3 4" id="KW-0732">Signal</keyword>
<dbReference type="RefSeq" id="WP_150061929.1">
    <property type="nucleotide sequence ID" value="NZ_JACHII010000002.1"/>
</dbReference>